<comment type="caution">
    <text evidence="3">The sequence shown here is derived from an EMBL/GenBank/DDBJ whole genome shotgun (WGS) entry which is preliminary data.</text>
</comment>
<accession>A0ABN7JLM2</accession>
<dbReference type="InterPro" id="IPR002347">
    <property type="entry name" value="SDR_fam"/>
</dbReference>
<dbReference type="Pfam" id="PF13561">
    <property type="entry name" value="adh_short_C2"/>
    <property type="match status" value="1"/>
</dbReference>
<name>A0ABN7JLM2_9HYPH</name>
<dbReference type="InterPro" id="IPR050259">
    <property type="entry name" value="SDR"/>
</dbReference>
<gene>
    <name evidence="3" type="ORF">REJC140_03598</name>
</gene>
<dbReference type="PANTHER" id="PTHR42879:SF2">
    <property type="entry name" value="3-OXOACYL-[ACYL-CARRIER-PROTEIN] REDUCTASE FABG"/>
    <property type="match status" value="1"/>
</dbReference>
<sequence length="265" mass="27541">MSVPFSLKGRRALVTGGNSDIGAAIARGLAQLGADLVLHHFGADEVTETFAGSLRATGCQTQVVEADFLDVQSVAPFAATLLRDYGPIDIIISCAAVERRKPWSQVTAADFHEHLAAGVTALISLCSVLVPPMCERGWGRVVAIGTVLSDRPRAETIPYAAAKSAQWTAMRAMARDVAPHGVTMNVVSPGAVETKPMASRYADPAFRKAVTAKIPMGRPGRPDDVVGPVLMLCSDAGAYVTGVNIPVDGGWTIGDAPGGLPGATP</sequence>
<comment type="similarity">
    <text evidence="1">Belongs to the short-chain dehydrogenases/reductases (SDR) family.</text>
</comment>
<organism evidence="3 4">
    <name type="scientific">Pseudorhizobium endolithicum</name>
    <dbReference type="NCBI Taxonomy" id="1191678"/>
    <lineage>
        <taxon>Bacteria</taxon>
        <taxon>Pseudomonadati</taxon>
        <taxon>Pseudomonadota</taxon>
        <taxon>Alphaproteobacteria</taxon>
        <taxon>Hyphomicrobiales</taxon>
        <taxon>Rhizobiaceae</taxon>
        <taxon>Rhizobium/Agrobacterium group</taxon>
        <taxon>Pseudorhizobium</taxon>
    </lineage>
</organism>
<evidence type="ECO:0000256" key="1">
    <source>
        <dbReference type="ARBA" id="ARBA00006484"/>
    </source>
</evidence>
<keyword evidence="4" id="KW-1185">Reference proteome</keyword>
<keyword evidence="2" id="KW-0560">Oxidoreductase</keyword>
<dbReference type="EMBL" id="CABFWF030000011">
    <property type="protein sequence ID" value="CAD7036942.1"/>
    <property type="molecule type" value="Genomic_DNA"/>
</dbReference>
<reference evidence="3 4" key="1">
    <citation type="submission" date="2020-11" db="EMBL/GenBank/DDBJ databases">
        <authorList>
            <person name="Lassalle F."/>
        </authorList>
    </citation>
    <scope>NUCLEOTIDE SEQUENCE [LARGE SCALE GENOMIC DNA]</scope>
    <source>
        <strain evidence="3 4">JC140</strain>
    </source>
</reference>
<dbReference type="PANTHER" id="PTHR42879">
    <property type="entry name" value="3-OXOACYL-(ACYL-CARRIER-PROTEIN) REDUCTASE"/>
    <property type="match status" value="1"/>
</dbReference>
<dbReference type="Proteomes" id="UP000606921">
    <property type="component" value="Unassembled WGS sequence"/>
</dbReference>
<dbReference type="SUPFAM" id="SSF51735">
    <property type="entry name" value="NAD(P)-binding Rossmann-fold domains"/>
    <property type="match status" value="1"/>
</dbReference>
<proteinExistence type="inferred from homology"/>
<evidence type="ECO:0000313" key="3">
    <source>
        <dbReference type="EMBL" id="CAD7036942.1"/>
    </source>
</evidence>
<protein>
    <submittedName>
        <fullName evidence="3">Short-chain dehydrogenase</fullName>
    </submittedName>
</protein>
<dbReference type="Gene3D" id="3.40.50.720">
    <property type="entry name" value="NAD(P)-binding Rossmann-like Domain"/>
    <property type="match status" value="1"/>
</dbReference>
<evidence type="ECO:0000256" key="2">
    <source>
        <dbReference type="ARBA" id="ARBA00023002"/>
    </source>
</evidence>
<dbReference type="InterPro" id="IPR036291">
    <property type="entry name" value="NAD(P)-bd_dom_sf"/>
</dbReference>
<dbReference type="RefSeq" id="WP_142523153.1">
    <property type="nucleotide sequence ID" value="NZ_CABFWF030000011.1"/>
</dbReference>
<dbReference type="PRINTS" id="PR00081">
    <property type="entry name" value="GDHRDH"/>
</dbReference>
<evidence type="ECO:0000313" key="4">
    <source>
        <dbReference type="Proteomes" id="UP000606921"/>
    </source>
</evidence>